<gene>
    <name evidence="5" type="ORF">C0601_07970</name>
</gene>
<dbReference type="Proteomes" id="UP000234857">
    <property type="component" value="Unassembled WGS sequence"/>
</dbReference>
<comment type="caution">
    <text evidence="5">The sequence shown here is derived from an EMBL/GenBank/DDBJ whole genome shotgun (WGS) entry which is preliminary data.</text>
</comment>
<evidence type="ECO:0000259" key="3">
    <source>
        <dbReference type="Pfam" id="PF01113"/>
    </source>
</evidence>
<dbReference type="Pfam" id="PF19328">
    <property type="entry name" value="DAP_DH_C"/>
    <property type="match status" value="1"/>
</dbReference>
<dbReference type="InterPro" id="IPR036291">
    <property type="entry name" value="NAD(P)-bd_dom_sf"/>
</dbReference>
<dbReference type="AlphaFoldDB" id="A0A2N5ZF20"/>
<protein>
    <submittedName>
        <fullName evidence="5">NADP-binding protein</fullName>
    </submittedName>
</protein>
<dbReference type="CDD" id="cd24146">
    <property type="entry name" value="nat-AmDH_N_like"/>
    <property type="match status" value="1"/>
</dbReference>
<evidence type="ECO:0000259" key="4">
    <source>
        <dbReference type="Pfam" id="PF19328"/>
    </source>
</evidence>
<evidence type="ECO:0000256" key="2">
    <source>
        <dbReference type="ARBA" id="ARBA00023002"/>
    </source>
</evidence>
<dbReference type="SUPFAM" id="SSF51735">
    <property type="entry name" value="NAD(P)-binding Rossmann-fold domains"/>
    <property type="match status" value="1"/>
</dbReference>
<feature type="domain" description="Dihydrodipicolinate reductase N-terminal" evidence="3">
    <location>
        <begin position="6"/>
        <end position="76"/>
    </location>
</feature>
<evidence type="ECO:0000256" key="1">
    <source>
        <dbReference type="ARBA" id="ARBA00022857"/>
    </source>
</evidence>
<proteinExistence type="predicted"/>
<dbReference type="EMBL" id="PKTG01000091">
    <property type="protein sequence ID" value="PLX17278.1"/>
    <property type="molecule type" value="Genomic_DNA"/>
</dbReference>
<dbReference type="GO" id="GO:0009089">
    <property type="term" value="P:lysine biosynthetic process via diaminopimelate"/>
    <property type="evidence" value="ECO:0007669"/>
    <property type="project" value="InterPro"/>
</dbReference>
<feature type="domain" description="2,4-diaminopentanoate dehydrogenase C-terminal" evidence="4">
    <location>
        <begin position="140"/>
        <end position="335"/>
    </location>
</feature>
<organism evidence="5 6">
    <name type="scientific">Muiribacterium halophilum</name>
    <dbReference type="NCBI Taxonomy" id="2053465"/>
    <lineage>
        <taxon>Bacteria</taxon>
        <taxon>Candidatus Muiribacteriota</taxon>
        <taxon>Candidatus Muiribacteriia</taxon>
        <taxon>Candidatus Muiribacteriales</taxon>
        <taxon>Candidatus Muiribacteriaceae</taxon>
        <taxon>Candidatus Muiribacterium</taxon>
    </lineage>
</organism>
<keyword evidence="2" id="KW-0560">Oxidoreductase</keyword>
<dbReference type="InterPro" id="IPR000846">
    <property type="entry name" value="DapB_N"/>
</dbReference>
<evidence type="ECO:0000313" key="6">
    <source>
        <dbReference type="Proteomes" id="UP000234857"/>
    </source>
</evidence>
<dbReference type="GO" id="GO:0008839">
    <property type="term" value="F:4-hydroxy-tetrahydrodipicolinate reductase"/>
    <property type="evidence" value="ECO:0007669"/>
    <property type="project" value="InterPro"/>
</dbReference>
<sequence length="336" mass="36757">MAAVKVLQWGFGAMGSGMAKLVLEKKTLELCGVVDMREDYIGKDAGDILKREKTGAMIYNNFEEAVEKTSPDLVILATGSFTKEVYPDLERIINKKIDVITIAEEMAYPWAQEKELANKIDDLAKANDVTVLGTGINPGFVLDALVIMMTGVSHNIEYIEASRINDLSPFGPTVMRTQGVGTTPEEFAKGLENGDIVGHIGFPESIHMVANTLGIELDEVKQEREPIISNVYRETPYVKVEKGMVAGCRHIGYGIKDGNTVIKMIHPQQVLPELEDINTGDYIKIKGTPEINLSIKPEIPGGIGTMGMAVNMIHLVKESGSGLKTMADLPIPRMIR</sequence>
<keyword evidence="1" id="KW-0521">NADP</keyword>
<accession>A0A2N5ZF20</accession>
<dbReference type="Gene3D" id="3.40.50.720">
    <property type="entry name" value="NAD(P)-binding Rossmann-like Domain"/>
    <property type="match status" value="1"/>
</dbReference>
<dbReference type="InterPro" id="IPR045760">
    <property type="entry name" value="DAP_DH_C"/>
</dbReference>
<reference evidence="5 6" key="1">
    <citation type="submission" date="2017-11" db="EMBL/GenBank/DDBJ databases">
        <title>Genome-resolved metagenomics identifies genetic mobility, metabolic interactions, and unexpected diversity in perchlorate-reducing communities.</title>
        <authorList>
            <person name="Barnum T.P."/>
            <person name="Figueroa I.A."/>
            <person name="Carlstrom C.I."/>
            <person name="Lucas L.N."/>
            <person name="Engelbrektson A.L."/>
            <person name="Coates J.D."/>
        </authorList>
    </citation>
    <scope>NUCLEOTIDE SEQUENCE [LARGE SCALE GENOMIC DNA]</scope>
    <source>
        <strain evidence="5">BM706</strain>
    </source>
</reference>
<dbReference type="Pfam" id="PF01113">
    <property type="entry name" value="DapB_N"/>
    <property type="match status" value="1"/>
</dbReference>
<dbReference type="NCBIfam" id="NF040740">
    <property type="entry name" value="ornith_Ord"/>
    <property type="match status" value="1"/>
</dbReference>
<name>A0A2N5ZF20_MUIH1</name>
<evidence type="ECO:0000313" key="5">
    <source>
        <dbReference type="EMBL" id="PLX17278.1"/>
    </source>
</evidence>